<comment type="catalytic activity">
    <reaction evidence="7">
        <text>L-threonyl-[protein] + ATP = O-phospho-L-threonyl-[protein] + ADP + H(+)</text>
        <dbReference type="Rhea" id="RHEA:46608"/>
        <dbReference type="Rhea" id="RHEA-COMP:11060"/>
        <dbReference type="Rhea" id="RHEA-COMP:11605"/>
        <dbReference type="ChEBI" id="CHEBI:15378"/>
        <dbReference type="ChEBI" id="CHEBI:30013"/>
        <dbReference type="ChEBI" id="CHEBI:30616"/>
        <dbReference type="ChEBI" id="CHEBI:61977"/>
        <dbReference type="ChEBI" id="CHEBI:456216"/>
        <dbReference type="EC" id="2.7.11.1"/>
    </reaction>
</comment>
<proteinExistence type="predicted"/>
<dbReference type="Gene3D" id="1.10.510.10">
    <property type="entry name" value="Transferase(Phosphotransferase) domain 1"/>
    <property type="match status" value="1"/>
</dbReference>
<evidence type="ECO:0000256" key="5">
    <source>
        <dbReference type="ARBA" id="ARBA00022777"/>
    </source>
</evidence>
<feature type="repeat" description="TPR" evidence="9">
    <location>
        <begin position="519"/>
        <end position="552"/>
    </location>
</feature>
<gene>
    <name evidence="14" type="ORF">BJP37_21335</name>
</gene>
<dbReference type="Gene3D" id="1.25.40.10">
    <property type="entry name" value="Tetratricopeptide repeat domain"/>
    <property type="match status" value="2"/>
</dbReference>
<feature type="compositionally biased region" description="Polar residues" evidence="11">
    <location>
        <begin position="326"/>
        <end position="340"/>
    </location>
</feature>
<dbReference type="SUPFAM" id="SSF56112">
    <property type="entry name" value="Protein kinase-like (PK-like)"/>
    <property type="match status" value="1"/>
</dbReference>
<keyword evidence="6 10" id="KW-0067">ATP-binding</keyword>
<dbReference type="Pfam" id="PF13432">
    <property type="entry name" value="TPR_16"/>
    <property type="match status" value="2"/>
</dbReference>
<dbReference type="AlphaFoldDB" id="A0A1U7N5G0"/>
<evidence type="ECO:0000256" key="10">
    <source>
        <dbReference type="PROSITE-ProRule" id="PRU10141"/>
    </source>
</evidence>
<comment type="caution">
    <text evidence="14">The sequence shown here is derived from an EMBL/GenBank/DDBJ whole genome shotgun (WGS) entry which is preliminary data.</text>
</comment>
<dbReference type="InterPro" id="IPR017441">
    <property type="entry name" value="Protein_kinase_ATP_BS"/>
</dbReference>
<reference evidence="14 15" key="1">
    <citation type="submission" date="2016-10" db="EMBL/GenBank/DDBJ databases">
        <title>Comparative genomics uncovers the prolific and rare metabolic potential of the cyanobacterial genus Moorea.</title>
        <authorList>
            <person name="Leao T."/>
            <person name="Castelao G."/>
            <person name="Korobeynikov A."/>
            <person name="Monroe E.A."/>
            <person name="Podell S."/>
            <person name="Glukhov E."/>
            <person name="Allen E."/>
            <person name="Gerwick W.H."/>
            <person name="Gerwick L."/>
        </authorList>
    </citation>
    <scope>NUCLEOTIDE SEQUENCE [LARGE SCALE GENOMIC DNA]</scope>
    <source>
        <strain evidence="14 15">PNG5-198</strain>
    </source>
</reference>
<dbReference type="PROSITE" id="PS50293">
    <property type="entry name" value="TPR_REGION"/>
    <property type="match status" value="1"/>
</dbReference>
<keyword evidence="2 14" id="KW-0723">Serine/threonine-protein kinase</keyword>
<evidence type="ECO:0000259" key="13">
    <source>
        <dbReference type="PROSITE" id="PS50011"/>
    </source>
</evidence>
<keyword evidence="5 14" id="KW-0418">Kinase</keyword>
<feature type="binding site" evidence="10">
    <location>
        <position position="50"/>
    </location>
    <ligand>
        <name>ATP</name>
        <dbReference type="ChEBI" id="CHEBI:30616"/>
    </ligand>
</feature>
<keyword evidence="9" id="KW-0802">TPR repeat</keyword>
<evidence type="ECO:0000256" key="3">
    <source>
        <dbReference type="ARBA" id="ARBA00022679"/>
    </source>
</evidence>
<keyword evidence="12" id="KW-1133">Transmembrane helix</keyword>
<dbReference type="PANTHER" id="PTHR24363">
    <property type="entry name" value="SERINE/THREONINE PROTEIN KINASE"/>
    <property type="match status" value="1"/>
</dbReference>
<keyword evidence="12" id="KW-0472">Membrane</keyword>
<keyword evidence="12" id="KW-0812">Transmembrane</keyword>
<dbReference type="PROSITE" id="PS00107">
    <property type="entry name" value="PROTEIN_KINASE_ATP"/>
    <property type="match status" value="1"/>
</dbReference>
<evidence type="ECO:0000256" key="4">
    <source>
        <dbReference type="ARBA" id="ARBA00022741"/>
    </source>
</evidence>
<dbReference type="Proteomes" id="UP000186657">
    <property type="component" value="Unassembled WGS sequence"/>
</dbReference>
<dbReference type="PROSITE" id="PS50011">
    <property type="entry name" value="PROTEIN_KINASE_DOM"/>
    <property type="match status" value="1"/>
</dbReference>
<organism evidence="14 15">
    <name type="scientific">Moorena bouillonii PNG</name>
    <dbReference type="NCBI Taxonomy" id="568701"/>
    <lineage>
        <taxon>Bacteria</taxon>
        <taxon>Bacillati</taxon>
        <taxon>Cyanobacteriota</taxon>
        <taxon>Cyanophyceae</taxon>
        <taxon>Coleofasciculales</taxon>
        <taxon>Coleofasciculaceae</taxon>
        <taxon>Moorena</taxon>
    </lineage>
</organism>
<dbReference type="InterPro" id="IPR011990">
    <property type="entry name" value="TPR-like_helical_dom_sf"/>
</dbReference>
<dbReference type="InterPro" id="IPR019734">
    <property type="entry name" value="TPR_rpt"/>
</dbReference>
<evidence type="ECO:0000256" key="8">
    <source>
        <dbReference type="ARBA" id="ARBA00048679"/>
    </source>
</evidence>
<dbReference type="RefSeq" id="WP_075902086.1">
    <property type="nucleotide sequence ID" value="NZ_MKZS01000001.1"/>
</dbReference>
<dbReference type="SUPFAM" id="SSF48452">
    <property type="entry name" value="TPR-like"/>
    <property type="match status" value="1"/>
</dbReference>
<evidence type="ECO:0000256" key="12">
    <source>
        <dbReference type="SAM" id="Phobius"/>
    </source>
</evidence>
<feature type="region of interest" description="Disordered" evidence="11">
    <location>
        <begin position="326"/>
        <end position="351"/>
    </location>
</feature>
<evidence type="ECO:0000256" key="9">
    <source>
        <dbReference type="PROSITE-ProRule" id="PRU00339"/>
    </source>
</evidence>
<keyword evidence="3" id="KW-0808">Transferase</keyword>
<accession>A0A1U7N5G0</accession>
<dbReference type="InterPro" id="IPR000719">
    <property type="entry name" value="Prot_kinase_dom"/>
</dbReference>
<comment type="catalytic activity">
    <reaction evidence="8">
        <text>L-seryl-[protein] + ATP = O-phospho-L-seryl-[protein] + ADP + H(+)</text>
        <dbReference type="Rhea" id="RHEA:17989"/>
        <dbReference type="Rhea" id="RHEA-COMP:9863"/>
        <dbReference type="Rhea" id="RHEA-COMP:11604"/>
        <dbReference type="ChEBI" id="CHEBI:15378"/>
        <dbReference type="ChEBI" id="CHEBI:29999"/>
        <dbReference type="ChEBI" id="CHEBI:30616"/>
        <dbReference type="ChEBI" id="CHEBI:83421"/>
        <dbReference type="ChEBI" id="CHEBI:456216"/>
        <dbReference type="EC" id="2.7.11.1"/>
    </reaction>
</comment>
<sequence length="602" mass="67739">MSPLSGETKPAKALVGGRYKIINQLGAGGFGRTFLAQDIHLPNQPQCVVKHLLPQTEQTATLQMARRLFDREARFLYQLGNHDQIPRLLAHFEEDQQFYLVQELIEGQPLNRELVKGHPCSQERVIALLIDILQVLAFVHQQQIIHRDIKPSNLIRRQGDDKIVLIDFGAVKQVSSQNINPETGETHLTVSIGTQGYMPHEQLAGRPRFSSDIYAVGMVGIQALTGVHPKNLKENPTTSEIDWQHYAKQVSPELAHILDIMVRYDFRDRYQTAAEALEVLASLPRQQLLSLAEEEIPTQEITGESQSGMELPIPDIRKLANTTVPSSMITRSQSRTTPQLDITEHSRGSATNRTTLSIPQRLVKLGLITVSITILGVGLVLLKTFLSAQATGENTDYKADYITEYKTDYSTEAKVTAEQLLDEADQLRKSRQYQEALKLYDQAIAKKADFAEAYWGRCYSLNKLQQPEMAVVACNDALYFKPNYPEAVWSLGQALDQQQRSVEALRLYNQALTLKPDLTEAWLSQGITLQKLGRSVEAITALEKAIALQRDLAEAWMIKGEAQITLGRFNQAITSLNKALQIEPNHRNALKLRQQARKKLKR</sequence>
<dbReference type="GO" id="GO:0004674">
    <property type="term" value="F:protein serine/threonine kinase activity"/>
    <property type="evidence" value="ECO:0007669"/>
    <property type="project" value="UniProtKB-KW"/>
</dbReference>
<dbReference type="GO" id="GO:0005524">
    <property type="term" value="F:ATP binding"/>
    <property type="evidence" value="ECO:0007669"/>
    <property type="project" value="UniProtKB-UniRule"/>
</dbReference>
<evidence type="ECO:0000256" key="1">
    <source>
        <dbReference type="ARBA" id="ARBA00012513"/>
    </source>
</evidence>
<dbReference type="SMART" id="SM00028">
    <property type="entry name" value="TPR"/>
    <property type="match status" value="5"/>
</dbReference>
<feature type="repeat" description="TPR" evidence="9">
    <location>
        <begin position="485"/>
        <end position="518"/>
    </location>
</feature>
<dbReference type="SMART" id="SM00220">
    <property type="entry name" value="S_TKc"/>
    <property type="match status" value="1"/>
</dbReference>
<dbReference type="Gene3D" id="3.30.200.20">
    <property type="entry name" value="Phosphorylase Kinase, domain 1"/>
    <property type="match status" value="1"/>
</dbReference>
<evidence type="ECO:0000256" key="6">
    <source>
        <dbReference type="ARBA" id="ARBA00022840"/>
    </source>
</evidence>
<evidence type="ECO:0000256" key="11">
    <source>
        <dbReference type="SAM" id="MobiDB-lite"/>
    </source>
</evidence>
<keyword evidence="4 10" id="KW-0547">Nucleotide-binding</keyword>
<dbReference type="PANTHER" id="PTHR24363:SF0">
    <property type="entry name" value="SERINE_THREONINE KINASE LIKE DOMAIN CONTAINING 1"/>
    <property type="match status" value="1"/>
</dbReference>
<dbReference type="InterPro" id="IPR011009">
    <property type="entry name" value="Kinase-like_dom_sf"/>
</dbReference>
<evidence type="ECO:0000313" key="15">
    <source>
        <dbReference type="Proteomes" id="UP000186657"/>
    </source>
</evidence>
<keyword evidence="15" id="KW-1185">Reference proteome</keyword>
<evidence type="ECO:0000256" key="7">
    <source>
        <dbReference type="ARBA" id="ARBA00047899"/>
    </source>
</evidence>
<evidence type="ECO:0000313" key="14">
    <source>
        <dbReference type="EMBL" id="OLT61182.1"/>
    </source>
</evidence>
<dbReference type="CDD" id="cd14014">
    <property type="entry name" value="STKc_PknB_like"/>
    <property type="match status" value="1"/>
</dbReference>
<dbReference type="EC" id="2.7.11.1" evidence="1"/>
<feature type="domain" description="Protein kinase" evidence="13">
    <location>
        <begin position="19"/>
        <end position="289"/>
    </location>
</feature>
<dbReference type="PROSITE" id="PS50005">
    <property type="entry name" value="TPR"/>
    <property type="match status" value="3"/>
</dbReference>
<protein>
    <recommendedName>
        <fullName evidence="1">non-specific serine/threonine protein kinase</fullName>
        <ecNumber evidence="1">2.7.11.1</ecNumber>
    </recommendedName>
</protein>
<name>A0A1U7N5G0_9CYAN</name>
<dbReference type="Pfam" id="PF00069">
    <property type="entry name" value="Pkinase"/>
    <property type="match status" value="1"/>
</dbReference>
<feature type="repeat" description="TPR" evidence="9">
    <location>
        <begin position="553"/>
        <end position="586"/>
    </location>
</feature>
<evidence type="ECO:0000256" key="2">
    <source>
        <dbReference type="ARBA" id="ARBA00022527"/>
    </source>
</evidence>
<feature type="transmembrane region" description="Helical" evidence="12">
    <location>
        <begin position="362"/>
        <end position="382"/>
    </location>
</feature>
<dbReference type="EMBL" id="MKZS01000001">
    <property type="protein sequence ID" value="OLT61182.1"/>
    <property type="molecule type" value="Genomic_DNA"/>
</dbReference>